<accession>B2TFR0</accession>
<organism evidence="2 3">
    <name type="scientific">Paraburkholderia phytofirmans (strain DSM 17436 / LMG 22146 / PsJN)</name>
    <name type="common">Burkholderia phytofirmans</name>
    <dbReference type="NCBI Taxonomy" id="398527"/>
    <lineage>
        <taxon>Bacteria</taxon>
        <taxon>Pseudomonadati</taxon>
        <taxon>Pseudomonadota</taxon>
        <taxon>Betaproteobacteria</taxon>
        <taxon>Burkholderiales</taxon>
        <taxon>Burkholderiaceae</taxon>
        <taxon>Paraburkholderia</taxon>
    </lineage>
</organism>
<name>B2TFR0_PARPJ</name>
<protein>
    <submittedName>
        <fullName evidence="2">Uncharacterized protein</fullName>
    </submittedName>
</protein>
<dbReference type="KEGG" id="bpy:Bphyt_5728"/>
<dbReference type="AlphaFoldDB" id="B2TFR0"/>
<dbReference type="EMBL" id="CP001053">
    <property type="protein sequence ID" value="ACD20070.1"/>
    <property type="molecule type" value="Genomic_DNA"/>
</dbReference>
<dbReference type="Proteomes" id="UP000001739">
    <property type="component" value="Chromosome 2"/>
</dbReference>
<dbReference type="HOGENOM" id="CLU_1871515_0_0_4"/>
<evidence type="ECO:0000256" key="1">
    <source>
        <dbReference type="SAM" id="MobiDB-lite"/>
    </source>
</evidence>
<proteinExistence type="predicted"/>
<feature type="compositionally biased region" description="Pro residues" evidence="1">
    <location>
        <begin position="64"/>
        <end position="81"/>
    </location>
</feature>
<gene>
    <name evidence="2" type="ordered locus">Bphyt_5728</name>
</gene>
<evidence type="ECO:0000313" key="2">
    <source>
        <dbReference type="EMBL" id="ACD20070.1"/>
    </source>
</evidence>
<sequence length="136" mass="14000">MAHRAASLTTHCAPDAAVSDAPLACGSFCGMRVGDFFVVPFDEELVPVVPPALGVLMPVPPWPAVPPPPPPPPPAPAPPAPCATAVPQTAKRIAEQTAALLVALMIASLIDLTRGQHRRATLPSLDAQFFDVASTG</sequence>
<reference evidence="2 3" key="1">
    <citation type="journal article" date="2011" name="J. Bacteriol.">
        <title>Complete genome sequence of the plant growth-promoting endophyte Burkholderia phytofirmans strain PsJN.</title>
        <authorList>
            <person name="Weilharter A."/>
            <person name="Mitter B."/>
            <person name="Shin M.V."/>
            <person name="Chain P.S."/>
            <person name="Nowak J."/>
            <person name="Sessitsch A."/>
        </authorList>
    </citation>
    <scope>NUCLEOTIDE SEQUENCE [LARGE SCALE GENOMIC DNA]</scope>
    <source>
        <strain evidence="3">DSM 17436 / LMG 22146 / PsJN</strain>
    </source>
</reference>
<evidence type="ECO:0000313" key="3">
    <source>
        <dbReference type="Proteomes" id="UP000001739"/>
    </source>
</evidence>
<feature type="region of interest" description="Disordered" evidence="1">
    <location>
        <begin position="64"/>
        <end position="83"/>
    </location>
</feature>
<dbReference type="STRING" id="398527.Bphyt_5728"/>